<protein>
    <submittedName>
        <fullName evidence="8">DNA-binding protein</fullName>
    </submittedName>
</protein>
<keyword evidence="5" id="KW-0175">Coiled coil</keyword>
<organism evidence="8 9">
    <name type="scientific">Corticimicrobacter populi</name>
    <dbReference type="NCBI Taxonomy" id="2175229"/>
    <lineage>
        <taxon>Bacteria</taxon>
        <taxon>Pseudomonadati</taxon>
        <taxon>Pseudomonadota</taxon>
        <taxon>Betaproteobacteria</taxon>
        <taxon>Burkholderiales</taxon>
        <taxon>Alcaligenaceae</taxon>
        <taxon>Corticimicrobacter</taxon>
    </lineage>
</organism>
<evidence type="ECO:0000259" key="7">
    <source>
        <dbReference type="SMART" id="SM00528"/>
    </source>
</evidence>
<comment type="similarity">
    <text evidence="2">Belongs to the histone-like protein H-NS family.</text>
</comment>
<dbReference type="Gene3D" id="4.10.430.10">
    <property type="entry name" value="Histone-like protein H-NS, C-terminal domain"/>
    <property type="match status" value="1"/>
</dbReference>
<feature type="coiled-coil region" evidence="5">
    <location>
        <begin position="3"/>
        <end position="30"/>
    </location>
</feature>
<dbReference type="AlphaFoldDB" id="A0A2V1K3Y8"/>
<keyword evidence="4 8" id="KW-0238">DNA-binding</keyword>
<evidence type="ECO:0000256" key="5">
    <source>
        <dbReference type="SAM" id="Coils"/>
    </source>
</evidence>
<evidence type="ECO:0000256" key="3">
    <source>
        <dbReference type="ARBA" id="ARBA00022490"/>
    </source>
</evidence>
<evidence type="ECO:0000256" key="4">
    <source>
        <dbReference type="ARBA" id="ARBA00023125"/>
    </source>
</evidence>
<feature type="region of interest" description="Disordered" evidence="6">
    <location>
        <begin position="63"/>
        <end position="107"/>
    </location>
</feature>
<dbReference type="GO" id="GO:0000976">
    <property type="term" value="F:transcription cis-regulatory region binding"/>
    <property type="evidence" value="ECO:0007669"/>
    <property type="project" value="TreeGrafter"/>
</dbReference>
<dbReference type="GO" id="GO:0005829">
    <property type="term" value="C:cytosol"/>
    <property type="evidence" value="ECO:0007669"/>
    <property type="project" value="TreeGrafter"/>
</dbReference>
<feature type="compositionally biased region" description="Basic and acidic residues" evidence="6">
    <location>
        <begin position="84"/>
        <end position="95"/>
    </location>
</feature>
<dbReference type="GO" id="GO:0003680">
    <property type="term" value="F:minor groove of adenine-thymine-rich DNA binding"/>
    <property type="evidence" value="ECO:0007669"/>
    <property type="project" value="TreeGrafter"/>
</dbReference>
<dbReference type="InterPro" id="IPR037150">
    <property type="entry name" value="H-NS_C_dom_sf"/>
</dbReference>
<keyword evidence="9" id="KW-1185">Reference proteome</keyword>
<dbReference type="SUPFAM" id="SSF81273">
    <property type="entry name" value="H-NS histone-like proteins"/>
    <property type="match status" value="1"/>
</dbReference>
<dbReference type="PANTHER" id="PTHR38097:SF2">
    <property type="entry name" value="DNA-BINDING PROTEIN STPA"/>
    <property type="match status" value="1"/>
</dbReference>
<evidence type="ECO:0000313" key="8">
    <source>
        <dbReference type="EMBL" id="PWF24948.1"/>
    </source>
</evidence>
<evidence type="ECO:0000256" key="6">
    <source>
        <dbReference type="SAM" id="MobiDB-lite"/>
    </source>
</evidence>
<sequence>MARSDYAAQQARIEREIQKLQKQADALLQKQRKPIVQSIIRTISEYGITQEELAPAFEKAARRSAVKSTDSTGTKKAAAPRAKRTVEPKYRHPETGDTWTGRGKAPRWITAAEAEGKQRDSFLIQK</sequence>
<gene>
    <name evidence="8" type="ORF">DD235_01870</name>
</gene>
<dbReference type="GO" id="GO:0009295">
    <property type="term" value="C:nucleoid"/>
    <property type="evidence" value="ECO:0007669"/>
    <property type="project" value="UniProtKB-SubCell"/>
</dbReference>
<keyword evidence="3" id="KW-0963">Cytoplasm</keyword>
<dbReference type="PANTHER" id="PTHR38097">
    <property type="match status" value="1"/>
</dbReference>
<dbReference type="GO" id="GO:0003681">
    <property type="term" value="F:bent DNA binding"/>
    <property type="evidence" value="ECO:0007669"/>
    <property type="project" value="TreeGrafter"/>
</dbReference>
<feature type="domain" description="DNA-binding protein H-NS-like C-terminal" evidence="7">
    <location>
        <begin position="80"/>
        <end position="124"/>
    </location>
</feature>
<evidence type="ECO:0000256" key="2">
    <source>
        <dbReference type="ARBA" id="ARBA00010610"/>
    </source>
</evidence>
<name>A0A2V1K3Y8_9BURK</name>
<evidence type="ECO:0000313" key="9">
    <source>
        <dbReference type="Proteomes" id="UP000245212"/>
    </source>
</evidence>
<evidence type="ECO:0000256" key="1">
    <source>
        <dbReference type="ARBA" id="ARBA00004453"/>
    </source>
</evidence>
<comment type="caution">
    <text evidence="8">The sequence shown here is derived from an EMBL/GenBank/DDBJ whole genome shotgun (WGS) entry which is preliminary data.</text>
</comment>
<dbReference type="Pfam" id="PF00816">
    <property type="entry name" value="Histone_HNS"/>
    <property type="match status" value="1"/>
</dbReference>
<dbReference type="InterPro" id="IPR027444">
    <property type="entry name" value="H-NS_C_dom"/>
</dbReference>
<accession>A0A2V1K3Y8</accession>
<reference evidence="9" key="1">
    <citation type="submission" date="2018-05" db="EMBL/GenBank/DDBJ databases">
        <authorList>
            <person name="Li Y."/>
        </authorList>
    </citation>
    <scope>NUCLEOTIDE SEQUENCE [LARGE SCALE GENOMIC DNA]</scope>
    <source>
        <strain evidence="9">3d-2-2</strain>
    </source>
</reference>
<dbReference type="SMART" id="SM00528">
    <property type="entry name" value="HNS"/>
    <property type="match status" value="1"/>
</dbReference>
<dbReference type="GO" id="GO:0001217">
    <property type="term" value="F:DNA-binding transcription repressor activity"/>
    <property type="evidence" value="ECO:0007669"/>
    <property type="project" value="TreeGrafter"/>
</dbReference>
<comment type="subcellular location">
    <subcellularLocation>
        <location evidence="1">Cytoplasm</location>
        <location evidence="1">Nucleoid</location>
    </subcellularLocation>
</comment>
<dbReference type="RefSeq" id="WP_109060351.1">
    <property type="nucleotide sequence ID" value="NZ_QETA01000001.1"/>
</dbReference>
<dbReference type="GO" id="GO:0032993">
    <property type="term" value="C:protein-DNA complex"/>
    <property type="evidence" value="ECO:0007669"/>
    <property type="project" value="TreeGrafter"/>
</dbReference>
<proteinExistence type="inferred from homology"/>
<dbReference type="Proteomes" id="UP000245212">
    <property type="component" value="Unassembled WGS sequence"/>
</dbReference>
<dbReference type="EMBL" id="QETA01000001">
    <property type="protein sequence ID" value="PWF24948.1"/>
    <property type="molecule type" value="Genomic_DNA"/>
</dbReference>